<dbReference type="EMBL" id="CM000588">
    <property type="protein sequence ID" value="EWG51560.1"/>
    <property type="molecule type" value="Genomic_DNA"/>
</dbReference>
<dbReference type="eggNOG" id="KOG2806">
    <property type="taxonomic scope" value="Eukaryota"/>
</dbReference>
<dbReference type="Proteomes" id="UP000009096">
    <property type="component" value="Chromosome 11"/>
</dbReference>
<dbReference type="VEuPathDB" id="FungiDB:FVEG_10489"/>
<evidence type="ECO:0000313" key="1">
    <source>
        <dbReference type="EMBL" id="EWG51560.1"/>
    </source>
</evidence>
<accession>W7MV63</accession>
<evidence type="ECO:0000313" key="2">
    <source>
        <dbReference type="Proteomes" id="UP000009096"/>
    </source>
</evidence>
<dbReference type="OrthoDB" id="73875at2759"/>
<dbReference type="AlphaFoldDB" id="W7MV63"/>
<dbReference type="KEGG" id="fvr:FVEG_10489"/>
<protein>
    <submittedName>
        <fullName evidence="1">Uncharacterized protein</fullName>
    </submittedName>
</protein>
<dbReference type="GeneID" id="30068073"/>
<name>W7MV63_GIBM7</name>
<dbReference type="EMBL" id="DS022256">
    <property type="protein sequence ID" value="EWG51560.1"/>
    <property type="molecule type" value="Genomic_DNA"/>
</dbReference>
<dbReference type="STRING" id="334819.W7MV63"/>
<organism evidence="1 2">
    <name type="scientific">Gibberella moniliformis (strain M3125 / FGSC 7600)</name>
    <name type="common">Maize ear and stalk rot fungus</name>
    <name type="synonym">Fusarium verticillioides</name>
    <dbReference type="NCBI Taxonomy" id="334819"/>
    <lineage>
        <taxon>Eukaryota</taxon>
        <taxon>Fungi</taxon>
        <taxon>Dikarya</taxon>
        <taxon>Ascomycota</taxon>
        <taxon>Pezizomycotina</taxon>
        <taxon>Sordariomycetes</taxon>
        <taxon>Hypocreomycetidae</taxon>
        <taxon>Hypocreales</taxon>
        <taxon>Nectriaceae</taxon>
        <taxon>Fusarium</taxon>
        <taxon>Fusarium fujikuroi species complex</taxon>
    </lineage>
</organism>
<proteinExistence type="predicted"/>
<dbReference type="RefSeq" id="XP_018757751.1">
    <property type="nucleotide sequence ID" value="XM_018899648.1"/>
</dbReference>
<gene>
    <name evidence="1" type="ORF">FVEG_10489</name>
</gene>
<reference evidence="1 2" key="1">
    <citation type="journal article" date="2010" name="Nature">
        <title>Comparative genomics reveals mobile pathogenicity chromosomes in Fusarium.</title>
        <authorList>
            <person name="Ma L.J."/>
            <person name="van der Does H.C."/>
            <person name="Borkovich K.A."/>
            <person name="Coleman J.J."/>
            <person name="Daboussi M.J."/>
            <person name="Di Pietro A."/>
            <person name="Dufresne M."/>
            <person name="Freitag M."/>
            <person name="Grabherr M."/>
            <person name="Henrissat B."/>
            <person name="Houterman P.M."/>
            <person name="Kang S."/>
            <person name="Shim W.B."/>
            <person name="Woloshuk C."/>
            <person name="Xie X."/>
            <person name="Xu J.R."/>
            <person name="Antoniw J."/>
            <person name="Baker S.E."/>
            <person name="Bluhm B.H."/>
            <person name="Breakspear A."/>
            <person name="Brown D.W."/>
            <person name="Butchko R.A."/>
            <person name="Chapman S."/>
            <person name="Coulson R."/>
            <person name="Coutinho P.M."/>
            <person name="Danchin E.G."/>
            <person name="Diener A."/>
            <person name="Gale L.R."/>
            <person name="Gardiner D.M."/>
            <person name="Goff S."/>
            <person name="Hammond-Kosack K.E."/>
            <person name="Hilburn K."/>
            <person name="Hua-Van A."/>
            <person name="Jonkers W."/>
            <person name="Kazan K."/>
            <person name="Kodira C.D."/>
            <person name="Koehrsen M."/>
            <person name="Kumar L."/>
            <person name="Lee Y.H."/>
            <person name="Li L."/>
            <person name="Manners J.M."/>
            <person name="Miranda-Saavedra D."/>
            <person name="Mukherjee M."/>
            <person name="Park G."/>
            <person name="Park J."/>
            <person name="Park S.Y."/>
            <person name="Proctor R.H."/>
            <person name="Regev A."/>
            <person name="Ruiz-Roldan M.C."/>
            <person name="Sain D."/>
            <person name="Sakthikumar S."/>
            <person name="Sykes S."/>
            <person name="Schwartz D.C."/>
            <person name="Turgeon B.G."/>
            <person name="Wapinski I."/>
            <person name="Yoder O."/>
            <person name="Young S."/>
            <person name="Zeng Q."/>
            <person name="Zhou S."/>
            <person name="Galagan J."/>
            <person name="Cuomo C.A."/>
            <person name="Kistler H.C."/>
            <person name="Rep M."/>
        </authorList>
    </citation>
    <scope>NUCLEOTIDE SEQUENCE [LARGE SCALE GENOMIC DNA]</scope>
    <source>
        <strain evidence="2">M3125 / FGSC 7600</strain>
    </source>
</reference>
<sequence length="445" mass="49236">MIDQRFTDPHARGKLEVFAQTEVDLETSYGFTLIATLGGNAGIRLSDSYLYFRNKGEVRANFVVDAAVTSRFDTDDVLMFSADKFGATFSVPGIVTVGPNFKLYGRLEGEATLGVKFECQVKLAKWDVRQTYPVKNSDWQPEAEAKPKKDGTQNVLEPEFGYGISVSGFLSTHIKPTITFGIDFNDDFVSLDSCAVNLVADGHVTFHAEAETGSKGSSFYYGIDAGASLYATLDAPDTFSWAVSKTPFHIGSTVDRQIYPINGRQTCINSDSERRRHVQEPSALVTRDPFVDFNSHVRRGLKKRETVGPLVPKIEGLRCAGDVDFDKIPTCLACGNDENGGVEIGDKEKRGDSGSDSETCWLDPDRSREKTCPVDYAPSSVIRWFKYPAKQRKGCQPELQKLGKSVIDLTEYVTKHIYEVQLVTLFMKWLIAGPLPAGYKSPSYA</sequence>
<keyword evidence="2" id="KW-1185">Reference proteome</keyword>